<name>A0A6S7GX51_PARCT</name>
<organism evidence="1 2">
    <name type="scientific">Paramuricea clavata</name>
    <name type="common">Red gorgonian</name>
    <name type="synonym">Violescent sea-whip</name>
    <dbReference type="NCBI Taxonomy" id="317549"/>
    <lineage>
        <taxon>Eukaryota</taxon>
        <taxon>Metazoa</taxon>
        <taxon>Cnidaria</taxon>
        <taxon>Anthozoa</taxon>
        <taxon>Octocorallia</taxon>
        <taxon>Malacalcyonacea</taxon>
        <taxon>Plexauridae</taxon>
        <taxon>Paramuricea</taxon>
    </lineage>
</organism>
<comment type="caution">
    <text evidence="1">The sequence shown here is derived from an EMBL/GenBank/DDBJ whole genome shotgun (WGS) entry which is preliminary data.</text>
</comment>
<reference evidence="1" key="1">
    <citation type="submission" date="2020-04" db="EMBL/GenBank/DDBJ databases">
        <authorList>
            <person name="Alioto T."/>
            <person name="Alioto T."/>
            <person name="Gomez Garrido J."/>
        </authorList>
    </citation>
    <scope>NUCLEOTIDE SEQUENCE</scope>
    <source>
        <strain evidence="1">A484AB</strain>
    </source>
</reference>
<keyword evidence="2" id="KW-1185">Reference proteome</keyword>
<proteinExistence type="predicted"/>
<dbReference type="Proteomes" id="UP001152795">
    <property type="component" value="Unassembled WGS sequence"/>
</dbReference>
<sequence>MANANYLNQLGKNNSPKTTHRKAIKITLTLSLERKKTDENLITIIIYCSTGRIQIQRRSMRAWGDNKFLTIKKLVDLDIDEISPNTASKNLQTFIENITQTPTKKQDRMRSMRCPHKRLQIPLEN</sequence>
<dbReference type="EMBL" id="CACRXK020003229">
    <property type="protein sequence ID" value="CAB3997924.1"/>
    <property type="molecule type" value="Genomic_DNA"/>
</dbReference>
<evidence type="ECO:0000313" key="2">
    <source>
        <dbReference type="Proteomes" id="UP001152795"/>
    </source>
</evidence>
<evidence type="ECO:0000313" key="1">
    <source>
        <dbReference type="EMBL" id="CAB3997924.1"/>
    </source>
</evidence>
<accession>A0A6S7GX51</accession>
<dbReference type="AlphaFoldDB" id="A0A6S7GX51"/>
<gene>
    <name evidence="1" type="ORF">PACLA_8A059576</name>
</gene>
<protein>
    <submittedName>
        <fullName evidence="1">Uncharacterized protein</fullName>
    </submittedName>
</protein>